<feature type="chain" id="PRO_5038552493" evidence="2">
    <location>
        <begin position="29"/>
        <end position="552"/>
    </location>
</feature>
<dbReference type="AlphaFoldDB" id="A0A147DNG0"/>
<reference evidence="4 5" key="1">
    <citation type="journal article" date="2016" name="Front. Microbiol.">
        <title>Genomic Resource of Rice Seed Associated Bacteria.</title>
        <authorList>
            <person name="Midha S."/>
            <person name="Bansal K."/>
            <person name="Sharma S."/>
            <person name="Kumar N."/>
            <person name="Patil P.P."/>
            <person name="Chaudhry V."/>
            <person name="Patil P.B."/>
        </authorList>
    </citation>
    <scope>NUCLEOTIDE SEQUENCE [LARGE SCALE GENOMIC DNA]</scope>
    <source>
        <strain evidence="4 5">NS359</strain>
    </source>
</reference>
<dbReference type="EMBL" id="LDRC01000067">
    <property type="protein sequence ID" value="KTR50935.1"/>
    <property type="molecule type" value="Genomic_DNA"/>
</dbReference>
<dbReference type="PROSITE" id="PS51318">
    <property type="entry name" value="TAT"/>
    <property type="match status" value="1"/>
</dbReference>
<dbReference type="GO" id="GO:0015833">
    <property type="term" value="P:peptide transport"/>
    <property type="evidence" value="ECO:0007669"/>
    <property type="project" value="TreeGrafter"/>
</dbReference>
<feature type="domain" description="Solute-binding protein family 5" evidence="3">
    <location>
        <begin position="101"/>
        <end position="469"/>
    </location>
</feature>
<evidence type="ECO:0000259" key="3">
    <source>
        <dbReference type="Pfam" id="PF00496"/>
    </source>
</evidence>
<sequence length="552" mass="59284">MSQTPARRRRTLLAVPAVALAASLALTACVPVQRSKAGGATAGTVTTVAIGDQQVREGGDLVMALSAEPDRLDPTTSSSLYTRYVMETMCQKLYDIDAEGTVVPMLATELPTVSDGGKTVTFPVHTGYRFADGTPFDADAVATTLERNLTKDDSSRKSEMGPVSAIDAVDDHTVRIRYATPFAPITAALADRAGMVMSPTALEQEGDGFGDHPVCIGPYKFVERVPQTSITVERDPMYHDPASAHFDRITYRIITDASIRAQNLKSGDVQVADTISTQDVDELMERKDLSILRTGSLGYQGITINLANQDGVGTDPEPLDTPLATQRKVRQALSMSINRAELVQSVFRGWADVACSPIPDTSAFATDASKACPEYDPERAKELLEQAGVQQPFPIEMEVTNTPDTVRFAQALQAQARAGGFAITITPVEYTTLLDDQTRGDFQALQLGWSGRVDPHGNIGSFLGTGGGNNYPGYSDPEVDDLIARAAQATDQQERADLYGQLVTKVQQDDPIIYLYRTRSITGVSTDVAGVSTYADGVVRLSQAAFVEGGDK</sequence>
<feature type="signal peptide" evidence="2">
    <location>
        <begin position="1"/>
        <end position="28"/>
    </location>
</feature>
<dbReference type="GO" id="GO:0042597">
    <property type="term" value="C:periplasmic space"/>
    <property type="evidence" value="ECO:0007669"/>
    <property type="project" value="UniProtKB-ARBA"/>
</dbReference>
<dbReference type="PANTHER" id="PTHR30290:SF38">
    <property type="entry name" value="D,D-DIPEPTIDE-BINDING PERIPLASMIC PROTEIN DDPA-RELATED"/>
    <property type="match status" value="1"/>
</dbReference>
<dbReference type="InterPro" id="IPR006311">
    <property type="entry name" value="TAT_signal"/>
</dbReference>
<evidence type="ECO:0000256" key="1">
    <source>
        <dbReference type="ARBA" id="ARBA00022729"/>
    </source>
</evidence>
<name>A0A147DNG0_9MICO</name>
<evidence type="ECO:0000313" key="5">
    <source>
        <dbReference type="Proteomes" id="UP000072763"/>
    </source>
</evidence>
<dbReference type="Proteomes" id="UP000072763">
    <property type="component" value="Unassembled WGS sequence"/>
</dbReference>
<dbReference type="PANTHER" id="PTHR30290">
    <property type="entry name" value="PERIPLASMIC BINDING COMPONENT OF ABC TRANSPORTER"/>
    <property type="match status" value="1"/>
</dbReference>
<dbReference type="SUPFAM" id="SSF53850">
    <property type="entry name" value="Periplasmic binding protein-like II"/>
    <property type="match status" value="1"/>
</dbReference>
<dbReference type="PATRIC" id="fig|465820.4.peg.2783"/>
<keyword evidence="1 2" id="KW-0732">Signal</keyword>
<dbReference type="Pfam" id="PF00496">
    <property type="entry name" value="SBP_bac_5"/>
    <property type="match status" value="1"/>
</dbReference>
<accession>A0A147DNG0</accession>
<dbReference type="Gene3D" id="3.10.105.10">
    <property type="entry name" value="Dipeptide-binding Protein, Domain 3"/>
    <property type="match status" value="1"/>
</dbReference>
<dbReference type="GO" id="GO:1904680">
    <property type="term" value="F:peptide transmembrane transporter activity"/>
    <property type="evidence" value="ECO:0007669"/>
    <property type="project" value="TreeGrafter"/>
</dbReference>
<dbReference type="InterPro" id="IPR030678">
    <property type="entry name" value="Peptide/Ni-bd"/>
</dbReference>
<dbReference type="OrthoDB" id="5240629at2"/>
<dbReference type="PIRSF" id="PIRSF002741">
    <property type="entry name" value="MppA"/>
    <property type="match status" value="1"/>
</dbReference>
<protein>
    <submittedName>
        <fullName evidence="4">ABC transporter substrate-binding protein</fullName>
    </submittedName>
</protein>
<comment type="caution">
    <text evidence="4">The sequence shown here is derived from an EMBL/GenBank/DDBJ whole genome shotgun (WGS) entry which is preliminary data.</text>
</comment>
<organism evidence="4 5">
    <name type="scientific">Curtobacterium oceanosedimentum</name>
    <dbReference type="NCBI Taxonomy" id="465820"/>
    <lineage>
        <taxon>Bacteria</taxon>
        <taxon>Bacillati</taxon>
        <taxon>Actinomycetota</taxon>
        <taxon>Actinomycetes</taxon>
        <taxon>Micrococcales</taxon>
        <taxon>Microbacteriaceae</taxon>
        <taxon>Curtobacterium</taxon>
    </lineage>
</organism>
<dbReference type="Gene3D" id="3.40.190.10">
    <property type="entry name" value="Periplasmic binding protein-like II"/>
    <property type="match status" value="1"/>
</dbReference>
<evidence type="ECO:0000313" key="4">
    <source>
        <dbReference type="EMBL" id="KTR50935.1"/>
    </source>
</evidence>
<dbReference type="GO" id="GO:0043190">
    <property type="term" value="C:ATP-binding cassette (ABC) transporter complex"/>
    <property type="evidence" value="ECO:0007669"/>
    <property type="project" value="InterPro"/>
</dbReference>
<dbReference type="RefSeq" id="WP_058750328.1">
    <property type="nucleotide sequence ID" value="NZ_LDRC01000067.1"/>
</dbReference>
<dbReference type="InterPro" id="IPR039424">
    <property type="entry name" value="SBP_5"/>
</dbReference>
<dbReference type="Gene3D" id="3.90.76.10">
    <property type="entry name" value="Dipeptide-binding Protein, Domain 1"/>
    <property type="match status" value="1"/>
</dbReference>
<gene>
    <name evidence="4" type="ORF">NS359_12635</name>
</gene>
<dbReference type="STRING" id="465820.NS263_01410"/>
<proteinExistence type="predicted"/>
<dbReference type="PROSITE" id="PS51257">
    <property type="entry name" value="PROKAR_LIPOPROTEIN"/>
    <property type="match status" value="1"/>
</dbReference>
<evidence type="ECO:0000256" key="2">
    <source>
        <dbReference type="SAM" id="SignalP"/>
    </source>
</evidence>
<dbReference type="InterPro" id="IPR000914">
    <property type="entry name" value="SBP_5_dom"/>
</dbReference>